<keyword evidence="4 8" id="KW-0418">Kinase</keyword>
<organism evidence="8 9">
    <name type="scientific">Anaerosolibacter carboniphilus</name>
    <dbReference type="NCBI Taxonomy" id="1417629"/>
    <lineage>
        <taxon>Bacteria</taxon>
        <taxon>Bacillati</taxon>
        <taxon>Bacillota</taxon>
        <taxon>Clostridia</taxon>
        <taxon>Peptostreptococcales</taxon>
        <taxon>Thermotaleaceae</taxon>
        <taxon>Anaerosolibacter</taxon>
    </lineage>
</organism>
<dbReference type="AlphaFoldDB" id="A0A841KS91"/>
<gene>
    <name evidence="8" type="ORF">HNQ80_002360</name>
</gene>
<feature type="domain" description="Histidine kinase" evidence="7">
    <location>
        <begin position="240"/>
        <end position="417"/>
    </location>
</feature>
<protein>
    <recommendedName>
        <fullName evidence="2">histidine kinase</fullName>
        <ecNumber evidence="2">2.7.13.3</ecNumber>
    </recommendedName>
</protein>
<evidence type="ECO:0000256" key="1">
    <source>
        <dbReference type="ARBA" id="ARBA00000085"/>
    </source>
</evidence>
<dbReference type="SUPFAM" id="SSF55874">
    <property type="entry name" value="ATPase domain of HSP90 chaperone/DNA topoisomerase II/histidine kinase"/>
    <property type="match status" value="1"/>
</dbReference>
<evidence type="ECO:0000256" key="2">
    <source>
        <dbReference type="ARBA" id="ARBA00012438"/>
    </source>
</evidence>
<comment type="caution">
    <text evidence="8">The sequence shown here is derived from an EMBL/GenBank/DDBJ whole genome shotgun (WGS) entry which is preliminary data.</text>
</comment>
<dbReference type="CDD" id="cd00075">
    <property type="entry name" value="HATPase"/>
    <property type="match status" value="1"/>
</dbReference>
<dbReference type="GO" id="GO:0000155">
    <property type="term" value="F:phosphorelay sensor kinase activity"/>
    <property type="evidence" value="ECO:0007669"/>
    <property type="project" value="TreeGrafter"/>
</dbReference>
<dbReference type="InterPro" id="IPR003594">
    <property type="entry name" value="HATPase_dom"/>
</dbReference>
<dbReference type="PANTHER" id="PTHR43547">
    <property type="entry name" value="TWO-COMPONENT HISTIDINE KINASE"/>
    <property type="match status" value="1"/>
</dbReference>
<dbReference type="EC" id="2.7.13.3" evidence="2"/>
<evidence type="ECO:0000256" key="6">
    <source>
        <dbReference type="SAM" id="Phobius"/>
    </source>
</evidence>
<keyword evidence="9" id="KW-1185">Reference proteome</keyword>
<comment type="catalytic activity">
    <reaction evidence="1">
        <text>ATP + protein L-histidine = ADP + protein N-phospho-L-histidine.</text>
        <dbReference type="EC" id="2.7.13.3"/>
    </reaction>
</comment>
<keyword evidence="5" id="KW-0902">Two-component regulatory system</keyword>
<feature type="transmembrane region" description="Helical" evidence="6">
    <location>
        <begin position="148"/>
        <end position="174"/>
    </location>
</feature>
<dbReference type="InterPro" id="IPR036890">
    <property type="entry name" value="HATPase_C_sf"/>
</dbReference>
<evidence type="ECO:0000256" key="3">
    <source>
        <dbReference type="ARBA" id="ARBA00022553"/>
    </source>
</evidence>
<dbReference type="Pfam" id="PF02518">
    <property type="entry name" value="HATPase_c"/>
    <property type="match status" value="1"/>
</dbReference>
<dbReference type="Proteomes" id="UP000579281">
    <property type="component" value="Unassembled WGS sequence"/>
</dbReference>
<evidence type="ECO:0000259" key="7">
    <source>
        <dbReference type="PROSITE" id="PS50109"/>
    </source>
</evidence>
<keyword evidence="8" id="KW-0808">Transferase</keyword>
<keyword evidence="3" id="KW-0597">Phosphoprotein</keyword>
<name>A0A841KS91_9FIRM</name>
<dbReference type="PRINTS" id="PR00344">
    <property type="entry name" value="BCTRLSENSOR"/>
</dbReference>
<dbReference type="EMBL" id="JACHEN010000013">
    <property type="protein sequence ID" value="MBB6216261.1"/>
    <property type="molecule type" value="Genomic_DNA"/>
</dbReference>
<keyword evidence="6" id="KW-1133">Transmembrane helix</keyword>
<feature type="transmembrane region" description="Helical" evidence="6">
    <location>
        <begin position="7"/>
        <end position="26"/>
    </location>
</feature>
<dbReference type="PANTHER" id="PTHR43547:SF10">
    <property type="entry name" value="SENSOR HISTIDINE KINASE DCUS"/>
    <property type="match status" value="1"/>
</dbReference>
<feature type="transmembrane region" description="Helical" evidence="6">
    <location>
        <begin position="56"/>
        <end position="76"/>
    </location>
</feature>
<dbReference type="InterPro" id="IPR005467">
    <property type="entry name" value="His_kinase_dom"/>
</dbReference>
<evidence type="ECO:0000256" key="5">
    <source>
        <dbReference type="ARBA" id="ARBA00023012"/>
    </source>
</evidence>
<dbReference type="PROSITE" id="PS50109">
    <property type="entry name" value="HIS_KIN"/>
    <property type="match status" value="1"/>
</dbReference>
<proteinExistence type="predicted"/>
<evidence type="ECO:0000313" key="8">
    <source>
        <dbReference type="EMBL" id="MBB6216261.1"/>
    </source>
</evidence>
<reference evidence="8 9" key="1">
    <citation type="submission" date="2020-08" db="EMBL/GenBank/DDBJ databases">
        <title>Genomic Encyclopedia of Type Strains, Phase IV (KMG-IV): sequencing the most valuable type-strain genomes for metagenomic binning, comparative biology and taxonomic classification.</title>
        <authorList>
            <person name="Goeker M."/>
        </authorList>
    </citation>
    <scope>NUCLEOTIDE SEQUENCE [LARGE SCALE GENOMIC DNA]</scope>
    <source>
        <strain evidence="8 9">DSM 103526</strain>
    </source>
</reference>
<keyword evidence="6" id="KW-0812">Transmembrane</keyword>
<sequence>MIVNRKKLEKLFIICILTAFTGQIYLNPFSSGFRFSFSVSALSLMLIFFKDIPIMTATNAVGISIFLFRTFVYLIGNPGADISSAVILYAPGAIFYFLYGILFQMLNVRDKSGKGENIILSLWLCDSISNIIEVAVRKSRIDHPFEIVVLVLILMGLMRSIITIAVYEVINYYMHRYEREQKDRKYKELILFMASLKSELFFLRKSIVDIEEAMRRSYRLYEQVQDRELKDEALMVAKDIHEVKKDYIRVVSGIEKTLSEEDKSLYMSVKEIYHIIKDNTEKLIEMNEKNILLRFKYQQNFITRDYYQLISVLNNLIINAIDAIEETGIISITQEVSGKTCLFKVRDNGKGIDKSDLDLIFEPGFSTKFNPVTGEMSTGIGLTHVKHIIEKHFSGHLEVSSSKDGGTTFTIQIPLSNITV</sequence>
<evidence type="ECO:0000256" key="4">
    <source>
        <dbReference type="ARBA" id="ARBA00022777"/>
    </source>
</evidence>
<accession>A0A841KS91</accession>
<dbReference type="InterPro" id="IPR004358">
    <property type="entry name" value="Sig_transdc_His_kin-like_C"/>
</dbReference>
<feature type="transmembrane region" description="Helical" evidence="6">
    <location>
        <begin position="82"/>
        <end position="106"/>
    </location>
</feature>
<evidence type="ECO:0000313" key="9">
    <source>
        <dbReference type="Proteomes" id="UP000579281"/>
    </source>
</evidence>
<keyword evidence="6" id="KW-0472">Membrane</keyword>
<dbReference type="Gene3D" id="3.30.565.10">
    <property type="entry name" value="Histidine kinase-like ATPase, C-terminal domain"/>
    <property type="match status" value="1"/>
</dbReference>
<dbReference type="SMART" id="SM00387">
    <property type="entry name" value="HATPase_c"/>
    <property type="match status" value="1"/>
</dbReference>